<gene>
    <name evidence="2" type="ORF">PCON_10245</name>
</gene>
<dbReference type="OrthoDB" id="10499502at2759"/>
<reference evidence="2 3" key="1">
    <citation type="journal article" date="2013" name="PLoS Genet.">
        <title>The genome and development-dependent transcriptomes of Pyronema confluens: a window into fungal evolution.</title>
        <authorList>
            <person name="Traeger S."/>
            <person name="Altegoer F."/>
            <person name="Freitag M."/>
            <person name="Gabaldon T."/>
            <person name="Kempken F."/>
            <person name="Kumar A."/>
            <person name="Marcet-Houben M."/>
            <person name="Poggeler S."/>
            <person name="Stajich J.E."/>
            <person name="Nowrousian M."/>
        </authorList>
    </citation>
    <scope>NUCLEOTIDE SEQUENCE [LARGE SCALE GENOMIC DNA]</scope>
    <source>
        <strain evidence="3">CBS 100304</strain>
        <tissue evidence="2">Vegetative mycelium</tissue>
    </source>
</reference>
<feature type="compositionally biased region" description="Low complexity" evidence="1">
    <location>
        <begin position="73"/>
        <end position="91"/>
    </location>
</feature>
<dbReference type="Proteomes" id="UP000018144">
    <property type="component" value="Unassembled WGS sequence"/>
</dbReference>
<accession>U4L3N4</accession>
<evidence type="ECO:0000313" key="3">
    <source>
        <dbReference type="Proteomes" id="UP000018144"/>
    </source>
</evidence>
<name>U4L3N4_PYROM</name>
<dbReference type="EMBL" id="HF935554">
    <property type="protein sequence ID" value="CCX10651.1"/>
    <property type="molecule type" value="Genomic_DNA"/>
</dbReference>
<keyword evidence="3" id="KW-1185">Reference proteome</keyword>
<feature type="region of interest" description="Disordered" evidence="1">
    <location>
        <begin position="1"/>
        <end position="97"/>
    </location>
</feature>
<feature type="compositionally biased region" description="Polar residues" evidence="1">
    <location>
        <begin position="1"/>
        <end position="12"/>
    </location>
</feature>
<organism evidence="2 3">
    <name type="scientific">Pyronema omphalodes (strain CBS 100304)</name>
    <name type="common">Pyronema confluens</name>
    <dbReference type="NCBI Taxonomy" id="1076935"/>
    <lineage>
        <taxon>Eukaryota</taxon>
        <taxon>Fungi</taxon>
        <taxon>Dikarya</taxon>
        <taxon>Ascomycota</taxon>
        <taxon>Pezizomycotina</taxon>
        <taxon>Pezizomycetes</taxon>
        <taxon>Pezizales</taxon>
        <taxon>Pyronemataceae</taxon>
        <taxon>Pyronema</taxon>
    </lineage>
</organism>
<protein>
    <submittedName>
        <fullName evidence="2">Uncharacterized protein</fullName>
    </submittedName>
</protein>
<proteinExistence type="predicted"/>
<evidence type="ECO:0000256" key="1">
    <source>
        <dbReference type="SAM" id="MobiDB-lite"/>
    </source>
</evidence>
<evidence type="ECO:0000313" key="2">
    <source>
        <dbReference type="EMBL" id="CCX10651.1"/>
    </source>
</evidence>
<dbReference type="AlphaFoldDB" id="U4L3N4"/>
<sequence>MGIIASTSSSQKIPGPTVKIPGLTLTTPEPENRRDFSTLSPASPESPGSPKFPQSPDSLRSPRITEFPEPSLFTKSTKSTESTKFPTFTFSDTKDPQTNEPEVMYKCPYCLFECTDVDIALGGLPQDHFFESGSIYCNIFEYNITKTLRPAHRRVEQLRKSPWN</sequence>